<dbReference type="Pfam" id="PF00248">
    <property type="entry name" value="Aldo_ket_red"/>
    <property type="match status" value="1"/>
</dbReference>
<accession>A0A2H6CW73</accession>
<dbReference type="InterPro" id="IPR036812">
    <property type="entry name" value="NAD(P)_OxRdtase_dom_sf"/>
</dbReference>
<evidence type="ECO:0000313" key="2">
    <source>
        <dbReference type="EMBL" id="GBD69243.1"/>
    </source>
</evidence>
<dbReference type="EMBL" id="BDEC01000149">
    <property type="protein sequence ID" value="GBD69243.1"/>
    <property type="molecule type" value="Genomic_DNA"/>
</dbReference>
<dbReference type="SUPFAM" id="SSF51430">
    <property type="entry name" value="NAD(P)-linked oxidoreductase"/>
    <property type="match status" value="1"/>
</dbReference>
<proteinExistence type="predicted"/>
<dbReference type="InterPro" id="IPR023210">
    <property type="entry name" value="NADP_OxRdtase_dom"/>
</dbReference>
<name>A0A2H6CW73_TETHA</name>
<reference evidence="2 3" key="1">
    <citation type="submission" date="2016-05" db="EMBL/GenBank/DDBJ databases">
        <title>Whole genome sequencing of Tetragenococcus halophilus subsp. halophilus NISL 7118.</title>
        <authorList>
            <person name="Shiwa Y."/>
            <person name="Nishimura I."/>
            <person name="Yoshikawa H."/>
            <person name="Koyama Y."/>
            <person name="Oguma T."/>
        </authorList>
    </citation>
    <scope>NUCLEOTIDE SEQUENCE [LARGE SCALE GENOMIC DNA]</scope>
    <source>
        <strain evidence="2 3">NISL 7118</strain>
    </source>
</reference>
<keyword evidence="3" id="KW-1185">Reference proteome</keyword>
<organism evidence="2 3">
    <name type="scientific">Tetragenococcus halophilus subsp. halophilus</name>
    <dbReference type="NCBI Taxonomy" id="1513897"/>
    <lineage>
        <taxon>Bacteria</taxon>
        <taxon>Bacillati</taxon>
        <taxon>Bacillota</taxon>
        <taxon>Bacilli</taxon>
        <taxon>Lactobacillales</taxon>
        <taxon>Enterococcaceae</taxon>
        <taxon>Tetragenococcus</taxon>
    </lineage>
</organism>
<gene>
    <name evidence="2" type="ORF">TEHN7118_2049</name>
</gene>
<evidence type="ECO:0000313" key="3">
    <source>
        <dbReference type="Proteomes" id="UP000236214"/>
    </source>
</evidence>
<dbReference type="Proteomes" id="UP000236214">
    <property type="component" value="Unassembled WGS sequence"/>
</dbReference>
<sequence length="91" mass="10506">MIKVFTKLIWVIAFSIPPQINNEGMVDKAVRSSSIPRKQLYISDKLPGLAHKYDKAIALIQESLYRPGLDYFDMYLIHWASSKEELYVKAC</sequence>
<feature type="domain" description="NADP-dependent oxidoreductase" evidence="1">
    <location>
        <begin position="21"/>
        <end position="81"/>
    </location>
</feature>
<protein>
    <submittedName>
        <fullName evidence="2">Putative aldo-keto reductase</fullName>
    </submittedName>
</protein>
<comment type="caution">
    <text evidence="2">The sequence shown here is derived from an EMBL/GenBank/DDBJ whole genome shotgun (WGS) entry which is preliminary data.</text>
</comment>
<evidence type="ECO:0000259" key="1">
    <source>
        <dbReference type="Pfam" id="PF00248"/>
    </source>
</evidence>
<dbReference type="Gene3D" id="3.20.20.100">
    <property type="entry name" value="NADP-dependent oxidoreductase domain"/>
    <property type="match status" value="1"/>
</dbReference>
<dbReference type="AlphaFoldDB" id="A0A2H6CW73"/>